<evidence type="ECO:0000256" key="9">
    <source>
        <dbReference type="ARBA" id="ARBA00023136"/>
    </source>
</evidence>
<comment type="subcellular location">
    <subcellularLocation>
        <location evidence="1">Membrane</location>
        <topology evidence="1">Single-pass type I membrane protein</topology>
    </subcellularLocation>
</comment>
<evidence type="ECO:0000256" key="7">
    <source>
        <dbReference type="ARBA" id="ARBA00022989"/>
    </source>
</evidence>
<gene>
    <name evidence="14" type="ORF">Ccrd_007438</name>
</gene>
<dbReference type="Gramene" id="KVH90530">
    <property type="protein sequence ID" value="KVH90530"/>
    <property type="gene ID" value="Ccrd_007438"/>
</dbReference>
<evidence type="ECO:0000313" key="15">
    <source>
        <dbReference type="Proteomes" id="UP000243975"/>
    </source>
</evidence>
<dbReference type="Gene3D" id="2.60.40.420">
    <property type="entry name" value="Cupredoxins - blue copper proteins"/>
    <property type="match status" value="1"/>
</dbReference>
<keyword evidence="5 12" id="KW-0732">Signal</keyword>
<dbReference type="GO" id="GO:0009055">
    <property type="term" value="F:electron transfer activity"/>
    <property type="evidence" value="ECO:0007669"/>
    <property type="project" value="InterPro"/>
</dbReference>
<dbReference type="GO" id="GO:0005886">
    <property type="term" value="C:plasma membrane"/>
    <property type="evidence" value="ECO:0007669"/>
    <property type="project" value="TreeGrafter"/>
</dbReference>
<evidence type="ECO:0000256" key="4">
    <source>
        <dbReference type="ARBA" id="ARBA00022723"/>
    </source>
</evidence>
<feature type="domain" description="Phytocyanin" evidence="13">
    <location>
        <begin position="26"/>
        <end position="126"/>
    </location>
</feature>
<protein>
    <submittedName>
        <fullName evidence="14">Cupredoxin</fullName>
    </submittedName>
</protein>
<comment type="caution">
    <text evidence="14">The sequence shown here is derived from an EMBL/GenBank/DDBJ whole genome shotgun (WGS) entry which is preliminary data.</text>
</comment>
<feature type="chain" id="PRO_5007118784" evidence="12">
    <location>
        <begin position="26"/>
        <end position="158"/>
    </location>
</feature>
<feature type="signal peptide" evidence="12">
    <location>
        <begin position="1"/>
        <end position="25"/>
    </location>
</feature>
<keyword evidence="10" id="KW-1015">Disulfide bond</keyword>
<keyword evidence="6" id="KW-0249">Electron transport</keyword>
<keyword evidence="8" id="KW-0186">Copper</keyword>
<organism evidence="14 15">
    <name type="scientific">Cynara cardunculus var. scolymus</name>
    <name type="common">Globe artichoke</name>
    <name type="synonym">Cynara scolymus</name>
    <dbReference type="NCBI Taxonomy" id="59895"/>
    <lineage>
        <taxon>Eukaryota</taxon>
        <taxon>Viridiplantae</taxon>
        <taxon>Streptophyta</taxon>
        <taxon>Embryophyta</taxon>
        <taxon>Tracheophyta</taxon>
        <taxon>Spermatophyta</taxon>
        <taxon>Magnoliopsida</taxon>
        <taxon>eudicotyledons</taxon>
        <taxon>Gunneridae</taxon>
        <taxon>Pentapetalae</taxon>
        <taxon>asterids</taxon>
        <taxon>campanulids</taxon>
        <taxon>Asterales</taxon>
        <taxon>Asteraceae</taxon>
        <taxon>Carduoideae</taxon>
        <taxon>Cardueae</taxon>
        <taxon>Carduinae</taxon>
        <taxon>Cynara</taxon>
    </lineage>
</organism>
<dbReference type="InterPro" id="IPR039391">
    <property type="entry name" value="Phytocyanin-like"/>
</dbReference>
<keyword evidence="2" id="KW-0813">Transport</keyword>
<name>A0A103XH00_CYNCS</name>
<keyword evidence="15" id="KW-1185">Reference proteome</keyword>
<dbReference type="FunFam" id="2.60.40.420:FF:000067">
    <property type="entry name" value="Cupredoxin superfamily protein"/>
    <property type="match status" value="1"/>
</dbReference>
<evidence type="ECO:0000256" key="10">
    <source>
        <dbReference type="ARBA" id="ARBA00023157"/>
    </source>
</evidence>
<dbReference type="Proteomes" id="UP000243975">
    <property type="component" value="Unassembled WGS sequence"/>
</dbReference>
<dbReference type="OrthoDB" id="687943at2759"/>
<reference evidence="14 15" key="1">
    <citation type="journal article" date="2016" name="Sci. Rep.">
        <title>The genome sequence of the outbreeding globe artichoke constructed de novo incorporating a phase-aware low-pass sequencing strategy of F1 progeny.</title>
        <authorList>
            <person name="Scaglione D."/>
            <person name="Reyes-Chin-Wo S."/>
            <person name="Acquadro A."/>
            <person name="Froenicke L."/>
            <person name="Portis E."/>
            <person name="Beitel C."/>
            <person name="Tirone M."/>
            <person name="Mauro R."/>
            <person name="Lo Monaco A."/>
            <person name="Mauromicale G."/>
            <person name="Faccioli P."/>
            <person name="Cattivelli L."/>
            <person name="Rieseberg L."/>
            <person name="Michelmore R."/>
            <person name="Lanteri S."/>
        </authorList>
    </citation>
    <scope>NUCLEOTIDE SEQUENCE [LARGE SCALE GENOMIC DNA]</scope>
    <source>
        <strain evidence="14">2C</strain>
    </source>
</reference>
<accession>A0A103XH00</accession>
<dbReference type="Pfam" id="PF02298">
    <property type="entry name" value="Cu_bind_like"/>
    <property type="match status" value="1"/>
</dbReference>
<dbReference type="PANTHER" id="PTHR33021:SF533">
    <property type="entry name" value="PHYTOCYANIN DOMAIN-CONTAINING PROTEIN"/>
    <property type="match status" value="1"/>
</dbReference>
<evidence type="ECO:0000256" key="6">
    <source>
        <dbReference type="ARBA" id="ARBA00022982"/>
    </source>
</evidence>
<sequence length="158" mass="16901">MATFTHIVVVFVLAVAVLLPSTTIATDYVVGDDSGWTTNYDYQAWAKGKVFHVGDRLVFKYPQGVHNVFKVDGSAFASCTVPSPGTGLTSGNDVVTLMTPGKKWYICGVATHCADLNQKLVINVDGGWAAPAPAPNSATKYGYKSFMAIVVLAVFLMF</sequence>
<evidence type="ECO:0000256" key="3">
    <source>
        <dbReference type="ARBA" id="ARBA00022692"/>
    </source>
</evidence>
<evidence type="ECO:0000256" key="5">
    <source>
        <dbReference type="ARBA" id="ARBA00022729"/>
    </source>
</evidence>
<keyword evidence="11" id="KW-0325">Glycoprotein</keyword>
<dbReference type="PANTHER" id="PTHR33021">
    <property type="entry name" value="BLUE COPPER PROTEIN"/>
    <property type="match status" value="1"/>
</dbReference>
<evidence type="ECO:0000256" key="12">
    <source>
        <dbReference type="SAM" id="SignalP"/>
    </source>
</evidence>
<keyword evidence="3" id="KW-0812">Transmembrane</keyword>
<evidence type="ECO:0000256" key="2">
    <source>
        <dbReference type="ARBA" id="ARBA00022448"/>
    </source>
</evidence>
<dbReference type="EMBL" id="LEKV01005099">
    <property type="protein sequence ID" value="KVH90530.1"/>
    <property type="molecule type" value="Genomic_DNA"/>
</dbReference>
<keyword evidence="4" id="KW-0479">Metal-binding</keyword>
<evidence type="ECO:0000256" key="11">
    <source>
        <dbReference type="ARBA" id="ARBA00023180"/>
    </source>
</evidence>
<keyword evidence="7" id="KW-1133">Transmembrane helix</keyword>
<dbReference type="InterPro" id="IPR008972">
    <property type="entry name" value="Cupredoxin"/>
</dbReference>
<dbReference type="AlphaFoldDB" id="A0A103XH00"/>
<dbReference type="STRING" id="59895.A0A103XH00"/>
<dbReference type="PROSITE" id="PS51485">
    <property type="entry name" value="PHYTOCYANIN"/>
    <property type="match status" value="1"/>
</dbReference>
<proteinExistence type="predicted"/>
<dbReference type="SUPFAM" id="SSF49503">
    <property type="entry name" value="Cupredoxins"/>
    <property type="match status" value="1"/>
</dbReference>
<dbReference type="InterPro" id="IPR003245">
    <property type="entry name" value="Phytocyanin_dom"/>
</dbReference>
<dbReference type="OMA" id="SCTEPAN"/>
<evidence type="ECO:0000256" key="1">
    <source>
        <dbReference type="ARBA" id="ARBA00004479"/>
    </source>
</evidence>
<keyword evidence="9" id="KW-0472">Membrane</keyword>
<evidence type="ECO:0000256" key="8">
    <source>
        <dbReference type="ARBA" id="ARBA00023008"/>
    </source>
</evidence>
<dbReference type="GO" id="GO:0046872">
    <property type="term" value="F:metal ion binding"/>
    <property type="evidence" value="ECO:0007669"/>
    <property type="project" value="UniProtKB-KW"/>
</dbReference>
<evidence type="ECO:0000259" key="13">
    <source>
        <dbReference type="PROSITE" id="PS51485"/>
    </source>
</evidence>
<evidence type="ECO:0000313" key="14">
    <source>
        <dbReference type="EMBL" id="KVH90530.1"/>
    </source>
</evidence>
<dbReference type="GO" id="GO:0009610">
    <property type="term" value="P:response to symbiotic fungus"/>
    <property type="evidence" value="ECO:0007669"/>
    <property type="project" value="UniProtKB-ARBA"/>
</dbReference>
<dbReference type="CDD" id="cd04216">
    <property type="entry name" value="Phytocyanin"/>
    <property type="match status" value="1"/>
</dbReference>